<evidence type="ECO:0000256" key="10">
    <source>
        <dbReference type="ARBA" id="ARBA00048635"/>
    </source>
</evidence>
<evidence type="ECO:0000256" key="1">
    <source>
        <dbReference type="ARBA" id="ARBA00005265"/>
    </source>
</evidence>
<proteinExistence type="inferred from homology"/>
<dbReference type="PANTHER" id="PTHR12998:SF0">
    <property type="entry name" value="TRNA:M(4)X MODIFICATION ENZYME TRM13 HOMOLOG"/>
    <property type="match status" value="1"/>
</dbReference>
<gene>
    <name evidence="14" type="ORF">AMTR_s00045p00062170</name>
</gene>
<comment type="catalytic activity">
    <reaction evidence="9 12">
        <text>cytidine(4) in tRNA(Pro) + S-adenosyl-L-methionine = 2'-O-methylcytidine(4) in tRNA(Pro) + S-adenosyl-L-homocysteine + H(+)</text>
        <dbReference type="Rhea" id="RHEA:32767"/>
        <dbReference type="Rhea" id="RHEA-COMP:10397"/>
        <dbReference type="Rhea" id="RHEA-COMP:10398"/>
        <dbReference type="ChEBI" id="CHEBI:15378"/>
        <dbReference type="ChEBI" id="CHEBI:57856"/>
        <dbReference type="ChEBI" id="CHEBI:59789"/>
        <dbReference type="ChEBI" id="CHEBI:74495"/>
        <dbReference type="ChEBI" id="CHEBI:82748"/>
        <dbReference type="EC" id="2.1.1.225"/>
    </reaction>
</comment>
<dbReference type="Pfam" id="PF05206">
    <property type="entry name" value="TRM13"/>
    <property type="match status" value="1"/>
</dbReference>
<organism evidence="14 15">
    <name type="scientific">Amborella trichopoda</name>
    <dbReference type="NCBI Taxonomy" id="13333"/>
    <lineage>
        <taxon>Eukaryota</taxon>
        <taxon>Viridiplantae</taxon>
        <taxon>Streptophyta</taxon>
        <taxon>Embryophyta</taxon>
        <taxon>Tracheophyta</taxon>
        <taxon>Spermatophyta</taxon>
        <taxon>Magnoliopsida</taxon>
        <taxon>Amborellales</taxon>
        <taxon>Amborellaceae</taxon>
        <taxon>Amborella</taxon>
    </lineage>
</organism>
<evidence type="ECO:0000256" key="11">
    <source>
        <dbReference type="ARBA" id="ARBA00049393"/>
    </source>
</evidence>
<dbReference type="InterPro" id="IPR007871">
    <property type="entry name" value="Methyltransferase_TRM13"/>
</dbReference>
<dbReference type="GO" id="GO:0008270">
    <property type="term" value="F:zinc ion binding"/>
    <property type="evidence" value="ECO:0007669"/>
    <property type="project" value="UniProtKB-KW"/>
</dbReference>
<dbReference type="PANTHER" id="PTHR12998">
    <property type="entry name" value="TRNA:M(4)X MODIFICATION ENZYME TRM13 HOMOLOG"/>
    <property type="match status" value="1"/>
</dbReference>
<dbReference type="Proteomes" id="UP000017836">
    <property type="component" value="Unassembled WGS sequence"/>
</dbReference>
<keyword evidence="8 12" id="KW-0862">Zinc</keyword>
<evidence type="ECO:0000256" key="12">
    <source>
        <dbReference type="RuleBase" id="RU367103"/>
    </source>
</evidence>
<dbReference type="PROSITE" id="PS51800">
    <property type="entry name" value="ZF_CHHC_U11_48K"/>
    <property type="match status" value="1"/>
</dbReference>
<dbReference type="OMA" id="HRCSWRS"/>
<comment type="function">
    <text evidence="12">tRNA methylase which 2'-O-methylates cytidine(4) in tRNA(Pro) and tRNA(Gly)(GCC), and adenosine(4) in tRNA(His).</text>
</comment>
<name>W1P2Z8_AMBTC</name>
<evidence type="ECO:0000256" key="5">
    <source>
        <dbReference type="ARBA" id="ARBA00022694"/>
    </source>
</evidence>
<keyword evidence="15" id="KW-1185">Reference proteome</keyword>
<keyword evidence="2 12" id="KW-0489">Methyltransferase</keyword>
<dbReference type="STRING" id="13333.W1P2Z8"/>
<dbReference type="EC" id="2.1.1.225" evidence="12"/>
<evidence type="ECO:0000256" key="2">
    <source>
        <dbReference type="ARBA" id="ARBA00022603"/>
    </source>
</evidence>
<dbReference type="InterPro" id="IPR039044">
    <property type="entry name" value="Trm13"/>
</dbReference>
<evidence type="ECO:0000256" key="4">
    <source>
        <dbReference type="ARBA" id="ARBA00022691"/>
    </source>
</evidence>
<evidence type="ECO:0000313" key="15">
    <source>
        <dbReference type="Proteomes" id="UP000017836"/>
    </source>
</evidence>
<dbReference type="AlphaFoldDB" id="W1P2Z8"/>
<dbReference type="GO" id="GO:0106050">
    <property type="term" value="F:tRNA 2'-O-methyltransferase activity"/>
    <property type="evidence" value="ECO:0007669"/>
    <property type="project" value="UniProtKB-UniRule"/>
</dbReference>
<dbReference type="EMBL" id="KI394661">
    <property type="protein sequence ID" value="ERN01966.1"/>
    <property type="molecule type" value="Genomic_DNA"/>
</dbReference>
<keyword evidence="5 12" id="KW-0819">tRNA processing</keyword>
<dbReference type="KEGG" id="atr:18430065"/>
<protein>
    <recommendedName>
        <fullName evidence="12">tRNA:m(4)X modification enzyme TRM13</fullName>
        <ecNumber evidence="12">2.1.1.225</ecNumber>
    </recommendedName>
</protein>
<sequence length="496" mass="56188">MEQRCNFWLSKKRRFCANEPLKNSEFCGNHKPGSEESRIPCPIDPSHSILPENLDAHVKKCPLHKQVEALKMQSFYKKGINSGRDVPFVDRSITPHIEVADTIASRTSEMLGCAKCSESALYAKDCPESPNVSSEMKKKEIYEMSEQEFLSLLNKITSIHSSIASNIEDSYIVPESCSCWLSKQLDRQLPYQEKHVFQQASILGNLEKFGILQRPKVTASVFPDHGTRESLNYDDLFEGRDEALAVVEFGAGRGYLTHMLTDCYGITKVVLIERRSYKLKADRSLRQKQHVTLDRLRIDIEDLDLNAVETLKGVSYLAIGKHLCGPATDFTLRCSLAQQHNRLGDNCSLRGVAVATCCHHLCQWKSYINQGFLFSMGISKEDFHAITWFTSWAVDADHQFDLSEATDQSLLFNTCDDGGQLGVEEILKNMKPVERAKLGFMCKDIIDIGRLMWIRENGFASHLVKYVPYNVSPENHLLVAKPTKQSTFLDLPRLLI</sequence>
<dbReference type="InterPro" id="IPR021721">
    <property type="entry name" value="Znf_CCCH-type_TRM13"/>
</dbReference>
<dbReference type="InterPro" id="IPR029063">
    <property type="entry name" value="SAM-dependent_MTases_sf"/>
</dbReference>
<dbReference type="Pfam" id="PF05253">
    <property type="entry name" value="zf-U11-48K"/>
    <property type="match status" value="1"/>
</dbReference>
<comment type="catalytic activity">
    <reaction evidence="10 12">
        <text>cytidine(4) in tRNA(Gly)(GCC) + S-adenosyl-L-methionine = 2'-O-methylcytidine(4) in tRNA(Gly)(GCC) + S-adenosyl-L-homocysteine + H(+)</text>
        <dbReference type="Rhea" id="RHEA:43192"/>
        <dbReference type="Rhea" id="RHEA-COMP:10399"/>
        <dbReference type="Rhea" id="RHEA-COMP:10400"/>
        <dbReference type="ChEBI" id="CHEBI:15378"/>
        <dbReference type="ChEBI" id="CHEBI:57856"/>
        <dbReference type="ChEBI" id="CHEBI:59789"/>
        <dbReference type="ChEBI" id="CHEBI:74495"/>
        <dbReference type="ChEBI" id="CHEBI:82748"/>
        <dbReference type="EC" id="2.1.1.225"/>
    </reaction>
</comment>
<evidence type="ECO:0000256" key="3">
    <source>
        <dbReference type="ARBA" id="ARBA00022679"/>
    </source>
</evidence>
<keyword evidence="6 12" id="KW-0479">Metal-binding</keyword>
<dbReference type="GO" id="GO:0030488">
    <property type="term" value="P:tRNA methylation"/>
    <property type="evidence" value="ECO:0000318"/>
    <property type="project" value="GO_Central"/>
</dbReference>
<keyword evidence="3 12" id="KW-0808">Transferase</keyword>
<keyword evidence="7 12" id="KW-0863">Zinc-finger</keyword>
<dbReference type="GO" id="GO:0008175">
    <property type="term" value="F:tRNA methyltransferase activity"/>
    <property type="evidence" value="ECO:0000318"/>
    <property type="project" value="GO_Central"/>
</dbReference>
<dbReference type="OrthoDB" id="258806at2759"/>
<comment type="catalytic activity">
    <reaction evidence="11 12">
        <text>adenosine(4) in tRNA(His) + S-adenosyl-L-methionine = 2'-O-methyladenosine(4) in tRNA(His) + S-adenosyl-L-homocysteine + H(+)</text>
        <dbReference type="Rhea" id="RHEA:43196"/>
        <dbReference type="Rhea" id="RHEA-COMP:10401"/>
        <dbReference type="Rhea" id="RHEA-COMP:10402"/>
        <dbReference type="ChEBI" id="CHEBI:15378"/>
        <dbReference type="ChEBI" id="CHEBI:57856"/>
        <dbReference type="ChEBI" id="CHEBI:59789"/>
        <dbReference type="ChEBI" id="CHEBI:74411"/>
        <dbReference type="ChEBI" id="CHEBI:74477"/>
        <dbReference type="EC" id="2.1.1.225"/>
    </reaction>
</comment>
<feature type="domain" description="CHHC U11-48K-type" evidence="13">
    <location>
        <begin position="38"/>
        <end position="65"/>
    </location>
</feature>
<evidence type="ECO:0000313" key="14">
    <source>
        <dbReference type="EMBL" id="ERN01966.1"/>
    </source>
</evidence>
<accession>W1P2Z8</accession>
<evidence type="ECO:0000256" key="9">
    <source>
        <dbReference type="ARBA" id="ARBA00048165"/>
    </source>
</evidence>
<evidence type="ECO:0000256" key="6">
    <source>
        <dbReference type="ARBA" id="ARBA00022723"/>
    </source>
</evidence>
<dbReference type="Gramene" id="ERN01966">
    <property type="protein sequence ID" value="ERN01966"/>
    <property type="gene ID" value="AMTR_s00045p00062170"/>
</dbReference>
<comment type="similarity">
    <text evidence="1 12">Belongs to the methyltransferase TRM13 family.</text>
</comment>
<dbReference type="InterPro" id="IPR022776">
    <property type="entry name" value="TRM13/UPF0224_CHHC_Znf_dom"/>
</dbReference>
<dbReference type="HOGENOM" id="CLU_027610_1_0_1"/>
<dbReference type="eggNOG" id="KOG2811">
    <property type="taxonomic scope" value="Eukaryota"/>
</dbReference>
<keyword evidence="4 12" id="KW-0949">S-adenosyl-L-methionine</keyword>
<dbReference type="SUPFAM" id="SSF53335">
    <property type="entry name" value="S-adenosyl-L-methionine-dependent methyltransferases"/>
    <property type="match status" value="1"/>
</dbReference>
<reference evidence="15" key="1">
    <citation type="journal article" date="2013" name="Science">
        <title>The Amborella genome and the evolution of flowering plants.</title>
        <authorList>
            <consortium name="Amborella Genome Project"/>
        </authorList>
    </citation>
    <scope>NUCLEOTIDE SEQUENCE [LARGE SCALE GENOMIC DNA]</scope>
</reference>
<evidence type="ECO:0000256" key="8">
    <source>
        <dbReference type="ARBA" id="ARBA00022833"/>
    </source>
</evidence>
<evidence type="ECO:0000259" key="13">
    <source>
        <dbReference type="PROSITE" id="PS51800"/>
    </source>
</evidence>
<dbReference type="Pfam" id="PF11722">
    <property type="entry name" value="zf-TRM13_CCCH"/>
    <property type="match status" value="1"/>
</dbReference>
<evidence type="ECO:0000256" key="7">
    <source>
        <dbReference type="ARBA" id="ARBA00022771"/>
    </source>
</evidence>